<evidence type="ECO:0000313" key="13">
    <source>
        <dbReference type="Proteomes" id="UP001142810"/>
    </source>
</evidence>
<dbReference type="SMART" id="SM01011">
    <property type="entry name" value="AMP_N"/>
    <property type="match status" value="1"/>
</dbReference>
<keyword evidence="12" id="KW-0031">Aminopeptidase</keyword>
<dbReference type="Pfam" id="PF00557">
    <property type="entry name" value="Peptidase_M24"/>
    <property type="match status" value="1"/>
</dbReference>
<dbReference type="InterPro" id="IPR036005">
    <property type="entry name" value="Creatinase/aminopeptidase-like"/>
</dbReference>
<keyword evidence="6 10" id="KW-0479">Metal-binding</keyword>
<evidence type="ECO:0000256" key="5">
    <source>
        <dbReference type="ARBA" id="ARBA00022670"/>
    </source>
</evidence>
<evidence type="ECO:0000256" key="7">
    <source>
        <dbReference type="ARBA" id="ARBA00022801"/>
    </source>
</evidence>
<dbReference type="CDD" id="cd01087">
    <property type="entry name" value="Prolidase"/>
    <property type="match status" value="1"/>
</dbReference>
<reference evidence="12" key="1">
    <citation type="submission" date="2022-11" db="EMBL/GenBank/DDBJ databases">
        <title>Alteromonas sp. nov., isolated from sea water of the Qingdao.</title>
        <authorList>
            <person name="Wang Q."/>
        </authorList>
    </citation>
    <scope>NUCLEOTIDE SEQUENCE</scope>
    <source>
        <strain evidence="12">ASW11-7</strain>
    </source>
</reference>
<dbReference type="Pfam" id="PF05195">
    <property type="entry name" value="AMP_N"/>
    <property type="match status" value="1"/>
</dbReference>
<dbReference type="Gene3D" id="3.40.350.10">
    <property type="entry name" value="Creatinase/prolidase N-terminal domain"/>
    <property type="match status" value="1"/>
</dbReference>
<dbReference type="EMBL" id="JAPFRD010000002">
    <property type="protein sequence ID" value="MCW8107107.1"/>
    <property type="molecule type" value="Genomic_DNA"/>
</dbReference>
<comment type="catalytic activity">
    <reaction evidence="1">
        <text>Release of any N-terminal amino acid, including proline, that is linked to proline, even from a dipeptide or tripeptide.</text>
        <dbReference type="EC" id="3.4.11.9"/>
    </reaction>
</comment>
<organism evidence="12 13">
    <name type="scientific">Alteromonas aquimaris</name>
    <dbReference type="NCBI Taxonomy" id="2998417"/>
    <lineage>
        <taxon>Bacteria</taxon>
        <taxon>Pseudomonadati</taxon>
        <taxon>Pseudomonadota</taxon>
        <taxon>Gammaproteobacteria</taxon>
        <taxon>Alteromonadales</taxon>
        <taxon>Alteromonadaceae</taxon>
        <taxon>Alteromonas/Salinimonas group</taxon>
        <taxon>Alteromonas</taxon>
    </lineage>
</organism>
<feature type="domain" description="Aminopeptidase P N-terminal" evidence="11">
    <location>
        <begin position="2"/>
        <end position="138"/>
    </location>
</feature>
<proteinExistence type="inferred from homology"/>
<protein>
    <recommendedName>
        <fullName evidence="4">Xaa-Pro aminopeptidase</fullName>
        <ecNumber evidence="4">3.4.11.9</ecNumber>
    </recommendedName>
</protein>
<accession>A0ABT3P2W2</accession>
<dbReference type="SUPFAM" id="SSF55920">
    <property type="entry name" value="Creatinase/aminopeptidase"/>
    <property type="match status" value="1"/>
</dbReference>
<comment type="similarity">
    <text evidence="3 10">Belongs to the peptidase M24B family.</text>
</comment>
<dbReference type="GO" id="GO:0004177">
    <property type="term" value="F:aminopeptidase activity"/>
    <property type="evidence" value="ECO:0007669"/>
    <property type="project" value="UniProtKB-KW"/>
</dbReference>
<keyword evidence="13" id="KW-1185">Reference proteome</keyword>
<dbReference type="Proteomes" id="UP001142810">
    <property type="component" value="Unassembled WGS sequence"/>
</dbReference>
<dbReference type="InterPro" id="IPR001131">
    <property type="entry name" value="Peptidase_M24B_aminopep-P_CS"/>
</dbReference>
<evidence type="ECO:0000256" key="4">
    <source>
        <dbReference type="ARBA" id="ARBA00012574"/>
    </source>
</evidence>
<comment type="caution">
    <text evidence="12">The sequence shown here is derived from an EMBL/GenBank/DDBJ whole genome shotgun (WGS) entry which is preliminary data.</text>
</comment>
<dbReference type="PANTHER" id="PTHR43226:SF4">
    <property type="entry name" value="XAA-PRO AMINOPEPTIDASE 3"/>
    <property type="match status" value="1"/>
</dbReference>
<evidence type="ECO:0000256" key="9">
    <source>
        <dbReference type="ARBA" id="ARBA00023211"/>
    </source>
</evidence>
<dbReference type="PANTHER" id="PTHR43226">
    <property type="entry name" value="XAA-PRO AMINOPEPTIDASE 3"/>
    <property type="match status" value="1"/>
</dbReference>
<keyword evidence="7 12" id="KW-0378">Hydrolase</keyword>
<dbReference type="InterPro" id="IPR052433">
    <property type="entry name" value="X-Pro_dipept-like"/>
</dbReference>
<evidence type="ECO:0000256" key="8">
    <source>
        <dbReference type="ARBA" id="ARBA00023049"/>
    </source>
</evidence>
<dbReference type="InterPro" id="IPR000994">
    <property type="entry name" value="Pept_M24"/>
</dbReference>
<dbReference type="SUPFAM" id="SSF53092">
    <property type="entry name" value="Creatinase/prolidase N-terminal domain"/>
    <property type="match status" value="1"/>
</dbReference>
<evidence type="ECO:0000313" key="12">
    <source>
        <dbReference type="EMBL" id="MCW8107107.1"/>
    </source>
</evidence>
<keyword evidence="9" id="KW-0464">Manganese</keyword>
<dbReference type="NCBIfam" id="NF008131">
    <property type="entry name" value="PRK10879.1"/>
    <property type="match status" value="1"/>
</dbReference>
<dbReference type="PROSITE" id="PS00491">
    <property type="entry name" value="PROLINE_PEPTIDASE"/>
    <property type="match status" value="1"/>
</dbReference>
<keyword evidence="8" id="KW-0482">Metalloprotease</keyword>
<evidence type="ECO:0000256" key="3">
    <source>
        <dbReference type="ARBA" id="ARBA00008766"/>
    </source>
</evidence>
<dbReference type="InterPro" id="IPR029149">
    <property type="entry name" value="Creatin/AminoP/Spt16_N"/>
</dbReference>
<dbReference type="InterPro" id="IPR007865">
    <property type="entry name" value="Aminopep_P_N"/>
</dbReference>
<dbReference type="Gene3D" id="3.90.230.10">
    <property type="entry name" value="Creatinase/methionine aminopeptidase superfamily"/>
    <property type="match status" value="1"/>
</dbReference>
<sequence>MITQQEFTSRQDRLLAQCPENSVCIIPSANLVTRSRDTEYKFRQNSYFWYLTGFSEPNSVLLLSNHSRYPSSYRAMVCQAKDKHEEVWHGRRLGAQQALIQFNLDEAYESDQLATVLDEWLDGHDHVFFALGEEDWAEQQLMASLGRLRSNPRKYAVPTHLSDPRPFLDEMRLFKSAAEIATMKAAAKMTSEAHCRAMKFAHAGCYEYQLAAEIHHQIAMAGAHYPAYGTIVGSGENACILHYTENADPVDDGTLVLIDAGAEYQGYAADITRTFPVNGKFTDAQAQVYEIVLRAQEAAIAMLKPGVTLAQANDVSSRILVEGLIELQILNGTVADNLENQAYRAFYMHGLGHYLGLDVHDVGAYKLEGEDRPLKPGMVLTIEPGLYLPAHTSVPEIYRGIGVRIEDNIVITAEGAEVITADVPKTIAAIEDLMRK</sequence>
<evidence type="ECO:0000256" key="6">
    <source>
        <dbReference type="ARBA" id="ARBA00022723"/>
    </source>
</evidence>
<gene>
    <name evidence="12" type="primary">pepP</name>
    <name evidence="12" type="ORF">OPS25_01140</name>
</gene>
<evidence type="ECO:0000259" key="11">
    <source>
        <dbReference type="SMART" id="SM01011"/>
    </source>
</evidence>
<dbReference type="RefSeq" id="WP_265615809.1">
    <property type="nucleotide sequence ID" value="NZ_JAPFRD010000002.1"/>
</dbReference>
<name>A0ABT3P2W2_9ALTE</name>
<dbReference type="EC" id="3.4.11.9" evidence="4"/>
<evidence type="ECO:0000256" key="1">
    <source>
        <dbReference type="ARBA" id="ARBA00001424"/>
    </source>
</evidence>
<comment type="cofactor">
    <cofactor evidence="2">
        <name>Mn(2+)</name>
        <dbReference type="ChEBI" id="CHEBI:29035"/>
    </cofactor>
</comment>
<evidence type="ECO:0000256" key="2">
    <source>
        <dbReference type="ARBA" id="ARBA00001936"/>
    </source>
</evidence>
<keyword evidence="5" id="KW-0645">Protease</keyword>
<evidence type="ECO:0000256" key="10">
    <source>
        <dbReference type="RuleBase" id="RU000590"/>
    </source>
</evidence>